<dbReference type="RefSeq" id="WP_066852181.1">
    <property type="nucleotide sequence ID" value="NZ_JXMS01000003.1"/>
</dbReference>
<sequence>MIELGELISSVGGWSNIYVVKDAPNMCVKVLAPHRRFKGEKPDPNLVAKKKYGIENMLEFEYANYQKIIQHVPDALKGNFVRIDGMHMTSIGVRGLVMERVMTNEGTTAPSLDHYTGAPLPDAFFCKLEQLRRDVFHKHSLDHFGVALRNILVRDEHTPVLIDFQKNRRIYRSQWNLFIPYFTRQKVKRNFQRAYREAKVQDWTTVSDLNIAS</sequence>
<gene>
    <name evidence="1" type="ORF">SP90_02420</name>
</gene>
<organism evidence="1 2">
    <name type="scientific">Halodesulfovibrio spirochaetisodalis</name>
    <dbReference type="NCBI Taxonomy" id="1560234"/>
    <lineage>
        <taxon>Bacteria</taxon>
        <taxon>Pseudomonadati</taxon>
        <taxon>Thermodesulfobacteriota</taxon>
        <taxon>Desulfovibrionia</taxon>
        <taxon>Desulfovibrionales</taxon>
        <taxon>Desulfovibrionaceae</taxon>
        <taxon>Halodesulfovibrio</taxon>
    </lineage>
</organism>
<accession>A0A1B7XL08</accession>
<name>A0A1B7XL08_9BACT</name>
<dbReference type="Pfam" id="PF10707">
    <property type="entry name" value="YrbL-PhoP_reg"/>
    <property type="match status" value="1"/>
</dbReference>
<evidence type="ECO:0000313" key="1">
    <source>
        <dbReference type="EMBL" id="OBQ56196.1"/>
    </source>
</evidence>
<dbReference type="InterPro" id="IPR019647">
    <property type="entry name" value="PhoP_reg_network_YrbL"/>
</dbReference>
<comment type="caution">
    <text evidence="1">The sequence shown here is derived from an EMBL/GenBank/DDBJ whole genome shotgun (WGS) entry which is preliminary data.</text>
</comment>
<dbReference type="Proteomes" id="UP000091979">
    <property type="component" value="Unassembled WGS sequence"/>
</dbReference>
<dbReference type="SUPFAM" id="SSF56112">
    <property type="entry name" value="Protein kinase-like (PK-like)"/>
    <property type="match status" value="1"/>
</dbReference>
<dbReference type="OrthoDB" id="5464742at2"/>
<evidence type="ECO:0000313" key="2">
    <source>
        <dbReference type="Proteomes" id="UP000091979"/>
    </source>
</evidence>
<evidence type="ECO:0008006" key="3">
    <source>
        <dbReference type="Google" id="ProtNLM"/>
    </source>
</evidence>
<dbReference type="InterPro" id="IPR011009">
    <property type="entry name" value="Kinase-like_dom_sf"/>
</dbReference>
<protein>
    <recommendedName>
        <fullName evidence="3">Protein kinase domain-containing protein</fullName>
    </recommendedName>
</protein>
<dbReference type="EMBL" id="JXMS01000003">
    <property type="protein sequence ID" value="OBQ56196.1"/>
    <property type="molecule type" value="Genomic_DNA"/>
</dbReference>
<proteinExistence type="predicted"/>
<dbReference type="AlphaFoldDB" id="A0A1B7XL08"/>
<dbReference type="PATRIC" id="fig|1560234.3.peg.1936"/>
<keyword evidence="2" id="KW-1185">Reference proteome</keyword>
<reference evidence="1 2" key="1">
    <citation type="submission" date="2015-01" db="EMBL/GenBank/DDBJ databases">
        <title>Desulfovibrio sp. JC271 draft genome sequence.</title>
        <authorList>
            <person name="Shivani Y."/>
            <person name="Subhash Y."/>
            <person name="Sasikala C."/>
            <person name="Ramana C.V."/>
        </authorList>
    </citation>
    <scope>NUCLEOTIDE SEQUENCE [LARGE SCALE GENOMIC DNA]</scope>
    <source>
        <strain evidence="1 2">JC271</strain>
    </source>
</reference>